<proteinExistence type="predicted"/>
<evidence type="ECO:0000313" key="3">
    <source>
        <dbReference type="Proteomes" id="UP000604341"/>
    </source>
</evidence>
<comment type="caution">
    <text evidence="2">The sequence shown here is derived from an EMBL/GenBank/DDBJ whole genome shotgun (WGS) entry which is preliminary data.</text>
</comment>
<dbReference type="Proteomes" id="UP000604341">
    <property type="component" value="Unassembled WGS sequence"/>
</dbReference>
<feature type="region of interest" description="Disordered" evidence="1">
    <location>
        <begin position="1"/>
        <end position="74"/>
    </location>
</feature>
<feature type="compositionally biased region" description="Low complexity" evidence="1">
    <location>
        <begin position="9"/>
        <end position="25"/>
    </location>
</feature>
<evidence type="ECO:0000256" key="1">
    <source>
        <dbReference type="SAM" id="MobiDB-lite"/>
    </source>
</evidence>
<keyword evidence="3" id="KW-1185">Reference proteome</keyword>
<reference evidence="3" key="1">
    <citation type="journal article" date="2019" name="Int. J. Syst. Evol. Microbiol.">
        <title>The Global Catalogue of Microorganisms (GCM) 10K type strain sequencing project: providing services to taxonomists for standard genome sequencing and annotation.</title>
        <authorList>
            <consortium name="The Broad Institute Genomics Platform"/>
            <consortium name="The Broad Institute Genome Sequencing Center for Infectious Disease"/>
            <person name="Wu L."/>
            <person name="Ma J."/>
        </authorList>
    </citation>
    <scope>NUCLEOTIDE SEQUENCE [LARGE SCALE GENOMIC DNA]</scope>
    <source>
        <strain evidence="3">JCM 19173</strain>
    </source>
</reference>
<organism evidence="2 3">
    <name type="scientific">Deinococcus radiotolerans</name>
    <dbReference type="NCBI Taxonomy" id="1309407"/>
    <lineage>
        <taxon>Bacteria</taxon>
        <taxon>Thermotogati</taxon>
        <taxon>Deinococcota</taxon>
        <taxon>Deinococci</taxon>
        <taxon>Deinococcales</taxon>
        <taxon>Deinococcaceae</taxon>
        <taxon>Deinococcus</taxon>
    </lineage>
</organism>
<evidence type="ECO:0000313" key="2">
    <source>
        <dbReference type="EMBL" id="GGL09394.1"/>
    </source>
</evidence>
<feature type="compositionally biased region" description="Polar residues" evidence="1">
    <location>
        <begin position="29"/>
        <end position="42"/>
    </location>
</feature>
<gene>
    <name evidence="2" type="ORF">GCM10010844_30110</name>
</gene>
<sequence length="74" mass="7636">MNAGRPGETSTSTSTGTASTPNSAALLTRASTYNPQSTTYDPQRNKQAEAALPHMSANQNEERVPRGAGLSAAS</sequence>
<dbReference type="EMBL" id="BMPE01000010">
    <property type="protein sequence ID" value="GGL09394.1"/>
    <property type="molecule type" value="Genomic_DNA"/>
</dbReference>
<name>A0ABQ2FMA1_9DEIO</name>
<protein>
    <submittedName>
        <fullName evidence="2">Uncharacterized protein</fullName>
    </submittedName>
</protein>
<accession>A0ABQ2FMA1</accession>